<reference evidence="2 3" key="1">
    <citation type="journal article" date="2016" name="Genome Biol. Evol.">
        <title>Gene Family Evolution Reflects Adaptation to Soil Environmental Stressors in the Genome of the Collembolan Orchesella cincta.</title>
        <authorList>
            <person name="Faddeeva-Vakhrusheva A."/>
            <person name="Derks M.F."/>
            <person name="Anvar S.Y."/>
            <person name="Agamennone V."/>
            <person name="Suring W."/>
            <person name="Smit S."/>
            <person name="van Straalen N.M."/>
            <person name="Roelofs D."/>
        </authorList>
    </citation>
    <scope>NUCLEOTIDE SEQUENCE [LARGE SCALE GENOMIC DNA]</scope>
    <source>
        <tissue evidence="2">Mixed pool</tissue>
    </source>
</reference>
<dbReference type="OrthoDB" id="7457895at2759"/>
<feature type="transmembrane region" description="Helical" evidence="1">
    <location>
        <begin position="137"/>
        <end position="155"/>
    </location>
</feature>
<dbReference type="PANTHER" id="PTHR36694:SF11">
    <property type="entry name" value="LP21121P-RELATED"/>
    <property type="match status" value="1"/>
</dbReference>
<accession>A0A1D2MPL5</accession>
<evidence type="ECO:0000313" key="3">
    <source>
        <dbReference type="Proteomes" id="UP000094527"/>
    </source>
</evidence>
<dbReference type="PANTHER" id="PTHR36694">
    <property type="entry name" value="PASIFLORA 1, ISOFORM A-RELATED"/>
    <property type="match status" value="1"/>
</dbReference>
<feature type="transmembrane region" description="Helical" evidence="1">
    <location>
        <begin position="15"/>
        <end position="40"/>
    </location>
</feature>
<feature type="transmembrane region" description="Helical" evidence="1">
    <location>
        <begin position="111"/>
        <end position="131"/>
    </location>
</feature>
<name>A0A1D2MPL5_ORCCI</name>
<protein>
    <submittedName>
        <fullName evidence="2">Uncharacterized protein</fullName>
    </submittedName>
</protein>
<proteinExistence type="predicted"/>
<evidence type="ECO:0000256" key="1">
    <source>
        <dbReference type="SAM" id="Phobius"/>
    </source>
</evidence>
<feature type="transmembrane region" description="Helical" evidence="1">
    <location>
        <begin position="70"/>
        <end position="90"/>
    </location>
</feature>
<keyword evidence="1" id="KW-1133">Transmembrane helix</keyword>
<organism evidence="2 3">
    <name type="scientific">Orchesella cincta</name>
    <name type="common">Springtail</name>
    <name type="synonym">Podura cincta</name>
    <dbReference type="NCBI Taxonomy" id="48709"/>
    <lineage>
        <taxon>Eukaryota</taxon>
        <taxon>Metazoa</taxon>
        <taxon>Ecdysozoa</taxon>
        <taxon>Arthropoda</taxon>
        <taxon>Hexapoda</taxon>
        <taxon>Collembola</taxon>
        <taxon>Entomobryomorpha</taxon>
        <taxon>Entomobryoidea</taxon>
        <taxon>Orchesellidae</taxon>
        <taxon>Orchesellinae</taxon>
        <taxon>Orchesella</taxon>
    </lineage>
</organism>
<sequence length="176" mass="20126">MGFNPCCCLTLRTGAIIIGILEIIVSSIGILTAIVGGLGWSSMSENDTRVMFEEMKKKDPELRDYSVDTIMSILAVALVILLVWSLIHLFMGSALIHGIKRQRPSFLKVWMIYEGCEIVAVTLLYIFMISTNLFPDLFTILLTCLLQIYFIYVVYRLHVEMREQSSHLPKPRYERT</sequence>
<comment type="caution">
    <text evidence="2">The sequence shown here is derived from an EMBL/GenBank/DDBJ whole genome shotgun (WGS) entry which is preliminary data.</text>
</comment>
<keyword evidence="3" id="KW-1185">Reference proteome</keyword>
<dbReference type="Proteomes" id="UP000094527">
    <property type="component" value="Unassembled WGS sequence"/>
</dbReference>
<dbReference type="EMBL" id="LJIJ01000756">
    <property type="protein sequence ID" value="ODM94764.1"/>
    <property type="molecule type" value="Genomic_DNA"/>
</dbReference>
<dbReference type="AlphaFoldDB" id="A0A1D2MPL5"/>
<keyword evidence="1" id="KW-0472">Membrane</keyword>
<evidence type="ECO:0000313" key="2">
    <source>
        <dbReference type="EMBL" id="ODM94764.1"/>
    </source>
</evidence>
<keyword evidence="1" id="KW-0812">Transmembrane</keyword>
<gene>
    <name evidence="2" type="ORF">Ocin01_11924</name>
</gene>
<dbReference type="OMA" id="IFMISTN"/>